<evidence type="ECO:0000313" key="1">
    <source>
        <dbReference type="EMBL" id="MFC3980065.1"/>
    </source>
</evidence>
<dbReference type="RefSeq" id="WP_362917090.1">
    <property type="nucleotide sequence ID" value="NZ_JBHSBC010000008.1"/>
</dbReference>
<dbReference type="InterPro" id="IPR023401">
    <property type="entry name" value="ODC_N"/>
</dbReference>
<sequence>MLIIRHDEVCDILRGAETALLEIVRDTYRRHDEGATVVPHSTFLRFPGDRTNRIIGLPAYVGGENGEDHVAGIKWVSSFPANLEAGLPRANATIILNSMETGRPEAFVEATAISATRTAASAAAAAELLAPPRLDGVSLIGCGVINFETLRFLAAVFPDISEVTLFDASPQRAKEFGERVGSLLPDAEVTLAAHVGEAVAAADLLSIATTAIEPHLTLAGIRPGAVVLHISLRDIVPETILSARNVVDDVDHAVRERTSLHLAELSVGGRSFVHATLGGLLRATARVPEDERSPVIFSPFGLGALDIAVARFVAAEARRRGYGVTVKDFLPRPEKTGL</sequence>
<protein>
    <submittedName>
        <fullName evidence="1">2,3-diaminopropionate biosynthesis protein SbnB</fullName>
    </submittedName>
</protein>
<dbReference type="Proteomes" id="UP001595698">
    <property type="component" value="Unassembled WGS sequence"/>
</dbReference>
<dbReference type="InterPro" id="IPR003462">
    <property type="entry name" value="ODC_Mu_crystall"/>
</dbReference>
<name>A0ABV8EXZ3_9ACTN</name>
<dbReference type="Gene3D" id="3.40.50.720">
    <property type="entry name" value="NAD(P)-binding Rossmann-like Domain"/>
    <property type="match status" value="1"/>
</dbReference>
<dbReference type="NCBIfam" id="TIGR03944">
    <property type="entry name" value="dehyd_SbnB_fam"/>
    <property type="match status" value="1"/>
</dbReference>
<proteinExistence type="predicted"/>
<evidence type="ECO:0000313" key="2">
    <source>
        <dbReference type="Proteomes" id="UP001595698"/>
    </source>
</evidence>
<dbReference type="PIRSF" id="PIRSF001439">
    <property type="entry name" value="CryM"/>
    <property type="match status" value="1"/>
</dbReference>
<dbReference type="Pfam" id="PF02423">
    <property type="entry name" value="OCD_Mu_crystall"/>
    <property type="match status" value="1"/>
</dbReference>
<dbReference type="SUPFAM" id="SSF51735">
    <property type="entry name" value="NAD(P)-binding Rossmann-fold domains"/>
    <property type="match status" value="1"/>
</dbReference>
<reference evidence="2" key="1">
    <citation type="journal article" date="2019" name="Int. J. Syst. Evol. Microbiol.">
        <title>The Global Catalogue of Microorganisms (GCM) 10K type strain sequencing project: providing services to taxonomists for standard genome sequencing and annotation.</title>
        <authorList>
            <consortium name="The Broad Institute Genomics Platform"/>
            <consortium name="The Broad Institute Genome Sequencing Center for Infectious Disease"/>
            <person name="Wu L."/>
            <person name="Ma J."/>
        </authorList>
    </citation>
    <scope>NUCLEOTIDE SEQUENCE [LARGE SCALE GENOMIC DNA]</scope>
    <source>
        <strain evidence="2">TBRC 7912</strain>
    </source>
</reference>
<dbReference type="InterPro" id="IPR036291">
    <property type="entry name" value="NAD(P)-bd_dom_sf"/>
</dbReference>
<dbReference type="PANTHER" id="PTHR13812">
    <property type="entry name" value="KETIMINE REDUCTASE MU-CRYSTALLIN"/>
    <property type="match status" value="1"/>
</dbReference>
<dbReference type="Gene3D" id="3.30.1780.10">
    <property type="entry name" value="ornithine cyclodeaminase, domain 1"/>
    <property type="match status" value="1"/>
</dbReference>
<gene>
    <name evidence="1" type="primary">sbnB</name>
    <name evidence="1" type="ORF">ACFOYY_08030</name>
</gene>
<accession>A0ABV8EXZ3</accession>
<comment type="caution">
    <text evidence="1">The sequence shown here is derived from an EMBL/GenBank/DDBJ whole genome shotgun (WGS) entry which is preliminary data.</text>
</comment>
<organism evidence="1 2">
    <name type="scientific">Streptosporangium jomthongense</name>
    <dbReference type="NCBI Taxonomy" id="1193683"/>
    <lineage>
        <taxon>Bacteria</taxon>
        <taxon>Bacillati</taxon>
        <taxon>Actinomycetota</taxon>
        <taxon>Actinomycetes</taxon>
        <taxon>Streptosporangiales</taxon>
        <taxon>Streptosporangiaceae</taxon>
        <taxon>Streptosporangium</taxon>
    </lineage>
</organism>
<dbReference type="InterPro" id="IPR023866">
    <property type="entry name" value="SbnB"/>
</dbReference>
<keyword evidence="2" id="KW-1185">Reference proteome</keyword>
<dbReference type="PANTHER" id="PTHR13812:SF19">
    <property type="entry name" value="KETIMINE REDUCTASE MU-CRYSTALLIN"/>
    <property type="match status" value="1"/>
</dbReference>
<dbReference type="EMBL" id="JBHSBC010000008">
    <property type="protein sequence ID" value="MFC3980065.1"/>
    <property type="molecule type" value="Genomic_DNA"/>
</dbReference>